<feature type="compositionally biased region" description="Polar residues" evidence="6">
    <location>
        <begin position="968"/>
        <end position="977"/>
    </location>
</feature>
<feature type="region of interest" description="Disordered" evidence="6">
    <location>
        <begin position="417"/>
        <end position="458"/>
    </location>
</feature>
<evidence type="ECO:0000256" key="2">
    <source>
        <dbReference type="ARBA" id="ARBA00022723"/>
    </source>
</evidence>
<dbReference type="InterPro" id="IPR052035">
    <property type="entry name" value="ZnF_BED_domain_contain"/>
</dbReference>
<sequence>MSMSLRDSSARKLPARFAGSDLSTDEHSKTSGGAPSTSSKAKGNSSAGDAQSNRTENRSGSPVTPGPPSRVDTSATTTTQNPTSDAQQQDQRGEEEDSTREVEEEVAPPSAQPQRSRIQQRPQPRPASKTSATSTNPSDSSSSSLARVRLQNDRDVNFFTLRRVTRDLDKNPLTLSPLSSNDDSDEQDTWEPRKASKNNSRSSFVPPAKSSATASKAKEQGVDIDEDDTSEEEAIPVVDLTSSPIASPSKTIAVPAPQQNAKKKDKQKAKDPSSSKGKQKATESSPSKASTPHQKSAATKEVSSAGGTSKKETTSGGGSSKADPEDALKRARTAWNRSHEQATARAKAESLGLAYTPPITAASDKYLHFSEPYLKSHPSRERDEVGIALDCRCCIPVYTAWRPLHDSSTSLLSTHLRTKKSLEGQEKTPTATATGPLDRYLRPSASPTKTSAGSEEKLSKMQARQISVGWVAEEARPLSILTDKWFKAWLPTERRPLVPTPKTTSNDVSSTYTAMQQVLRERLSKVEGAIHLAVDIWTSPNGHSYLGVIGCWNNGGVAERHVLDMVTFTERHTAAHTADAILKLVDRLQIKDKIWFIAGDNASTNTAMMRILGEHESLPRMDGERTQIRCIAHILNLVSMAIIRPFNQPVRKGTTRDNDDEVADDEDWETDEGDIEDDEDDQRSDVSEAAAQEDGAFSTSLHPEESLDPEGEALVRRALAARNVPYPQASTVSSGGSASSASPPVPSEELQAWSNSVGVQIRQLAWFARKLRYNPRLNGSFKQTCANFDLKTPHTLIRDVATRWTSTYEMIERALVLWEAIISWQEHNPKIIPAKFRLKRAHRASFEQILTLLKPLSDATLRFSKKGAPTIAEVIGTFEELDGKYRSIEEDEHTNEVWRAAARRAGAVCAEYYGLADETHIYYLAVLLHPNMRKRLMQRLKWEPEWISKAEELLRDTFEKYYRKTDPESQSQTQESQKPTKKPKTYLEEQMLRMEEEEAAAPPPDSVSEWVDGFTITKKGELLNALDWWWGQKQRGNEMEGLTALALDVFAAPATSVDVERLFSKAGHHITPLRHRLKAKKLQALVTVGAWFREEWIPDNLLSEYYHERTQQKLTERARKRAADRDAEAGPSKKSQIGAEDDE</sequence>
<evidence type="ECO:0000259" key="7">
    <source>
        <dbReference type="Pfam" id="PF05699"/>
    </source>
</evidence>
<name>A0A8X7N2E9_9BASI</name>
<dbReference type="AlphaFoldDB" id="A0A8X7N2E9"/>
<keyword evidence="2" id="KW-0479">Metal-binding</keyword>
<feature type="compositionally biased region" description="Acidic residues" evidence="6">
    <location>
        <begin position="658"/>
        <end position="682"/>
    </location>
</feature>
<dbReference type="Proteomes" id="UP000078113">
    <property type="component" value="Unassembled WGS sequence"/>
</dbReference>
<feature type="compositionally biased region" description="Basic and acidic residues" evidence="6">
    <location>
        <begin position="1113"/>
        <end position="1128"/>
    </location>
</feature>
<dbReference type="EMBL" id="LWDG02000618">
    <property type="protein sequence ID" value="KAE8263708.1"/>
    <property type="molecule type" value="Genomic_DNA"/>
</dbReference>
<keyword evidence="3" id="KW-0863">Zinc-finger</keyword>
<dbReference type="Pfam" id="PF05699">
    <property type="entry name" value="Dimer_Tnp_hAT"/>
    <property type="match status" value="1"/>
</dbReference>
<feature type="compositionally biased region" description="Polar residues" evidence="6">
    <location>
        <begin position="240"/>
        <end position="250"/>
    </location>
</feature>
<evidence type="ECO:0000256" key="5">
    <source>
        <dbReference type="ARBA" id="ARBA00023242"/>
    </source>
</evidence>
<feature type="region of interest" description="Disordered" evidence="6">
    <location>
        <begin position="650"/>
        <end position="709"/>
    </location>
</feature>
<feature type="domain" description="HAT C-terminal dimerisation" evidence="7">
    <location>
        <begin position="1021"/>
        <end position="1091"/>
    </location>
</feature>
<proteinExistence type="predicted"/>
<dbReference type="SUPFAM" id="SSF53098">
    <property type="entry name" value="Ribonuclease H-like"/>
    <property type="match status" value="1"/>
</dbReference>
<dbReference type="GO" id="GO:0046983">
    <property type="term" value="F:protein dimerization activity"/>
    <property type="evidence" value="ECO:0007669"/>
    <property type="project" value="InterPro"/>
</dbReference>
<evidence type="ECO:0000256" key="4">
    <source>
        <dbReference type="ARBA" id="ARBA00022833"/>
    </source>
</evidence>
<feature type="compositionally biased region" description="Polar residues" evidence="6">
    <location>
        <begin position="282"/>
        <end position="297"/>
    </location>
</feature>
<dbReference type="PANTHER" id="PTHR46481">
    <property type="entry name" value="ZINC FINGER BED DOMAIN-CONTAINING PROTEIN 4"/>
    <property type="match status" value="1"/>
</dbReference>
<dbReference type="InterPro" id="IPR012337">
    <property type="entry name" value="RNaseH-like_sf"/>
</dbReference>
<organism evidence="8 9">
    <name type="scientific">Tilletia walkeri</name>
    <dbReference type="NCBI Taxonomy" id="117179"/>
    <lineage>
        <taxon>Eukaryota</taxon>
        <taxon>Fungi</taxon>
        <taxon>Dikarya</taxon>
        <taxon>Basidiomycota</taxon>
        <taxon>Ustilaginomycotina</taxon>
        <taxon>Exobasidiomycetes</taxon>
        <taxon>Tilletiales</taxon>
        <taxon>Tilletiaceae</taxon>
        <taxon>Tilletia</taxon>
    </lineage>
</organism>
<dbReference type="InterPro" id="IPR008906">
    <property type="entry name" value="HATC_C_dom"/>
</dbReference>
<feature type="compositionally biased region" description="Low complexity" evidence="6">
    <location>
        <begin position="108"/>
        <end position="144"/>
    </location>
</feature>
<gene>
    <name evidence="8" type="ORF">A4X09_0g7160</name>
</gene>
<feature type="region of interest" description="Disordered" evidence="6">
    <location>
        <begin position="727"/>
        <end position="748"/>
    </location>
</feature>
<feature type="compositionally biased region" description="Low complexity" evidence="6">
    <location>
        <begin position="729"/>
        <end position="742"/>
    </location>
</feature>
<dbReference type="GO" id="GO:0008270">
    <property type="term" value="F:zinc ion binding"/>
    <property type="evidence" value="ECO:0007669"/>
    <property type="project" value="UniProtKB-KW"/>
</dbReference>
<accession>A0A8X7N2E9</accession>
<reference evidence="8" key="1">
    <citation type="submission" date="2016-04" db="EMBL/GenBank/DDBJ databases">
        <authorList>
            <person name="Nguyen H.D."/>
            <person name="Samba Siva P."/>
            <person name="Cullis J."/>
            <person name="Levesque C.A."/>
            <person name="Hambleton S."/>
        </authorList>
    </citation>
    <scope>NUCLEOTIDE SEQUENCE</scope>
    <source>
        <strain evidence="8">DAOMC 236422</strain>
    </source>
</reference>
<keyword evidence="4" id="KW-0862">Zinc</keyword>
<evidence type="ECO:0000256" key="3">
    <source>
        <dbReference type="ARBA" id="ARBA00022771"/>
    </source>
</evidence>
<feature type="compositionally biased region" description="Polar residues" evidence="6">
    <location>
        <begin position="30"/>
        <end position="62"/>
    </location>
</feature>
<feature type="compositionally biased region" description="Acidic residues" evidence="6">
    <location>
        <begin position="222"/>
        <end position="234"/>
    </location>
</feature>
<dbReference type="PANTHER" id="PTHR46481:SF10">
    <property type="entry name" value="ZINC FINGER BED DOMAIN-CONTAINING PROTEIN 39"/>
    <property type="match status" value="1"/>
</dbReference>
<evidence type="ECO:0000313" key="8">
    <source>
        <dbReference type="EMBL" id="KAE8263708.1"/>
    </source>
</evidence>
<feature type="compositionally biased region" description="Acidic residues" evidence="6">
    <location>
        <begin position="93"/>
        <end position="106"/>
    </location>
</feature>
<keyword evidence="9" id="KW-1185">Reference proteome</keyword>
<protein>
    <recommendedName>
        <fullName evidence="7">HAT C-terminal dimerisation domain-containing protein</fullName>
    </recommendedName>
</protein>
<evidence type="ECO:0000256" key="6">
    <source>
        <dbReference type="SAM" id="MobiDB-lite"/>
    </source>
</evidence>
<keyword evidence="5" id="KW-0539">Nucleus</keyword>
<reference evidence="8" key="2">
    <citation type="journal article" date="2019" name="IMA Fungus">
        <title>Genome sequencing and comparison of five Tilletia species to identify candidate genes for the detection of regulated species infecting wheat.</title>
        <authorList>
            <person name="Nguyen H.D.T."/>
            <person name="Sultana T."/>
            <person name="Kesanakurti P."/>
            <person name="Hambleton S."/>
        </authorList>
    </citation>
    <scope>NUCLEOTIDE SEQUENCE</scope>
    <source>
        <strain evidence="8">DAOMC 236422</strain>
    </source>
</reference>
<feature type="region of interest" description="Disordered" evidence="6">
    <location>
        <begin position="1113"/>
        <end position="1143"/>
    </location>
</feature>
<feature type="region of interest" description="Disordered" evidence="6">
    <location>
        <begin position="1"/>
        <end position="343"/>
    </location>
</feature>
<evidence type="ECO:0000313" key="9">
    <source>
        <dbReference type="Proteomes" id="UP000078113"/>
    </source>
</evidence>
<feature type="compositionally biased region" description="Low complexity" evidence="6">
    <location>
        <begin position="72"/>
        <end position="87"/>
    </location>
</feature>
<feature type="region of interest" description="Disordered" evidence="6">
    <location>
        <begin position="964"/>
        <end position="984"/>
    </location>
</feature>
<evidence type="ECO:0000256" key="1">
    <source>
        <dbReference type="ARBA" id="ARBA00004123"/>
    </source>
</evidence>
<comment type="caution">
    <text evidence="8">The sequence shown here is derived from an EMBL/GenBank/DDBJ whole genome shotgun (WGS) entry which is preliminary data.</text>
</comment>
<comment type="subcellular location">
    <subcellularLocation>
        <location evidence="1">Nucleus</location>
    </subcellularLocation>
</comment>
<dbReference type="GO" id="GO:0005634">
    <property type="term" value="C:nucleus"/>
    <property type="evidence" value="ECO:0007669"/>
    <property type="project" value="UniProtKB-SubCell"/>
</dbReference>